<evidence type="ECO:0000313" key="1">
    <source>
        <dbReference type="EMBL" id="RRH69030.1"/>
    </source>
</evidence>
<proteinExistence type="predicted"/>
<organism evidence="1 2">
    <name type="scientific">Falsigemmobacter faecalis</name>
    <dbReference type="NCBI Taxonomy" id="2488730"/>
    <lineage>
        <taxon>Bacteria</taxon>
        <taxon>Pseudomonadati</taxon>
        <taxon>Pseudomonadota</taxon>
        <taxon>Alphaproteobacteria</taxon>
        <taxon>Rhodobacterales</taxon>
        <taxon>Paracoccaceae</taxon>
        <taxon>Falsigemmobacter</taxon>
    </lineage>
</organism>
<dbReference type="OrthoDB" id="8442224at2"/>
<name>A0A3P3D3N8_9RHOB</name>
<keyword evidence="2" id="KW-1185">Reference proteome</keyword>
<protein>
    <submittedName>
        <fullName evidence="1">Uncharacterized protein</fullName>
    </submittedName>
</protein>
<dbReference type="RefSeq" id="WP_124966721.1">
    <property type="nucleotide sequence ID" value="NZ_RRAZ01000050.1"/>
</dbReference>
<accession>A0A3P3D3N8</accession>
<dbReference type="Proteomes" id="UP000282125">
    <property type="component" value="Unassembled WGS sequence"/>
</dbReference>
<dbReference type="EMBL" id="RRAZ01000050">
    <property type="protein sequence ID" value="RRH69030.1"/>
    <property type="molecule type" value="Genomic_DNA"/>
</dbReference>
<sequence>MGKYDKDRRQKELAIRYCLAQGMVPCLEVVVPSISELSDNPEVITDIDALGLEFVADGGLRRIAFDCKSSTKLSAIGRTFWAAGLMQYTGCDGAFVILGKPAVYNHRISALSINVDLHDQKSFEDLGRSKLLDFDMPHHYQSTIDNWEKVSDAYDKCVWSKTAFEIARNTTPISRTPEKTFRKLVVELKRNRGYFDPRKNEHMAIFFDLMASMFILWTSMGRDFRRIYSPEMKQQQFEHALRFYVWGGKEAFEIRQALRERAVQLNSGAEIPADVQEFPAWEQLQHFVGLVVSAPQAVFGCVNLCRDLSIRCVVTKSADEEVNLANGVRGSNRATQFILAMGAYLVSACQLPSDTKEKLKEILAEL</sequence>
<gene>
    <name evidence="1" type="ORF">EG244_18905</name>
</gene>
<comment type="caution">
    <text evidence="1">The sequence shown here is derived from an EMBL/GenBank/DDBJ whole genome shotgun (WGS) entry which is preliminary data.</text>
</comment>
<evidence type="ECO:0000313" key="2">
    <source>
        <dbReference type="Proteomes" id="UP000282125"/>
    </source>
</evidence>
<reference evidence="1 2" key="1">
    <citation type="submission" date="2018-11" db="EMBL/GenBank/DDBJ databases">
        <title>Gemmobacter sp. nov., YIM 102744-1 draft genome.</title>
        <authorList>
            <person name="Li G."/>
            <person name="Jiang Y."/>
        </authorList>
    </citation>
    <scope>NUCLEOTIDE SEQUENCE [LARGE SCALE GENOMIC DNA]</scope>
    <source>
        <strain evidence="1 2">YIM 102744-1</strain>
    </source>
</reference>
<dbReference type="AlphaFoldDB" id="A0A3P3D3N8"/>